<dbReference type="OMA" id="NKMEGAG"/>
<dbReference type="STRING" id="69293.ENSGACP00000015739"/>
<feature type="transmembrane region" description="Helical" evidence="13">
    <location>
        <begin position="41"/>
        <end position="60"/>
    </location>
</feature>
<evidence type="ECO:0000256" key="1">
    <source>
        <dbReference type="ARBA" id="ARBA00004245"/>
    </source>
</evidence>
<keyword evidence="6" id="KW-0963">Cytoplasm</keyword>
<dbReference type="Pfam" id="PF03208">
    <property type="entry name" value="PRA1"/>
    <property type="match status" value="2"/>
</dbReference>
<evidence type="ECO:0000313" key="14">
    <source>
        <dbReference type="Ensembl" id="ENSGACP00000015739.2"/>
    </source>
</evidence>
<dbReference type="AlphaFoldDB" id="G3PDR5"/>
<keyword evidence="15" id="KW-1185">Reference proteome</keyword>
<dbReference type="GeneTree" id="ENSGT00390000008631"/>
<reference evidence="14 15" key="1">
    <citation type="journal article" date="2021" name="G3 (Bethesda)">
        <title>Improved contiguity of the threespine stickleback genome using long-read sequencing.</title>
        <authorList>
            <person name="Nath S."/>
            <person name="Shaw D.E."/>
            <person name="White M.A."/>
        </authorList>
    </citation>
    <scope>NUCLEOTIDE SEQUENCE [LARGE SCALE GENOMIC DNA]</scope>
    <source>
        <strain evidence="14 15">Lake Benthic</strain>
    </source>
</reference>
<evidence type="ECO:0000256" key="11">
    <source>
        <dbReference type="ARBA" id="ARBA00023136"/>
    </source>
</evidence>
<dbReference type="OrthoDB" id="18213at2759"/>
<reference evidence="14" key="3">
    <citation type="submission" date="2025-09" db="UniProtKB">
        <authorList>
            <consortium name="Ensembl"/>
        </authorList>
    </citation>
    <scope>IDENTIFICATION</scope>
</reference>
<dbReference type="GO" id="GO:0051051">
    <property type="term" value="P:negative regulation of transport"/>
    <property type="evidence" value="ECO:0007669"/>
    <property type="project" value="TreeGrafter"/>
</dbReference>
<dbReference type="eggNOG" id="KOG4050">
    <property type="taxonomic scope" value="Eukaryota"/>
</dbReference>
<name>G3PDR5_GASAC</name>
<evidence type="ECO:0000256" key="13">
    <source>
        <dbReference type="RuleBase" id="RU363107"/>
    </source>
</evidence>
<evidence type="ECO:0000256" key="5">
    <source>
        <dbReference type="ARBA" id="ARBA00022475"/>
    </source>
</evidence>
<feature type="transmembrane region" description="Helical" evidence="13">
    <location>
        <begin position="99"/>
        <end position="119"/>
    </location>
</feature>
<keyword evidence="11 13" id="KW-0472">Membrane</keyword>
<dbReference type="InParanoid" id="G3PDR5"/>
<keyword evidence="7 13" id="KW-0812">Transmembrane</keyword>
<evidence type="ECO:0000256" key="10">
    <source>
        <dbReference type="ARBA" id="ARBA00022990"/>
    </source>
</evidence>
<feature type="transmembrane region" description="Helical" evidence="13">
    <location>
        <begin position="131"/>
        <end position="148"/>
    </location>
</feature>
<evidence type="ECO:0000256" key="9">
    <source>
        <dbReference type="ARBA" id="ARBA00022989"/>
    </source>
</evidence>
<organism evidence="14 15">
    <name type="scientific">Gasterosteus aculeatus aculeatus</name>
    <name type="common">three-spined stickleback</name>
    <dbReference type="NCBI Taxonomy" id="481459"/>
    <lineage>
        <taxon>Eukaryota</taxon>
        <taxon>Metazoa</taxon>
        <taxon>Chordata</taxon>
        <taxon>Craniata</taxon>
        <taxon>Vertebrata</taxon>
        <taxon>Euteleostomi</taxon>
        <taxon>Actinopterygii</taxon>
        <taxon>Neopterygii</taxon>
        <taxon>Teleostei</taxon>
        <taxon>Neoteleostei</taxon>
        <taxon>Acanthomorphata</taxon>
        <taxon>Eupercaria</taxon>
        <taxon>Perciformes</taxon>
        <taxon>Cottioidei</taxon>
        <taxon>Gasterosteales</taxon>
        <taxon>Gasterosteidae</taxon>
        <taxon>Gasterosteus</taxon>
    </lineage>
</organism>
<dbReference type="Ensembl" id="ENSGACT00000015770.2">
    <property type="protein sequence ID" value="ENSGACP00000015739.2"/>
    <property type="gene ID" value="ENSGACG00000011898.2"/>
</dbReference>
<dbReference type="InterPro" id="IPR004895">
    <property type="entry name" value="Prenylated_rab_accept_PRA1"/>
</dbReference>
<keyword evidence="5" id="KW-1003">Cell membrane</keyword>
<keyword evidence="10" id="KW-0007">Acetylation</keyword>
<keyword evidence="9 13" id="KW-1133">Transmembrane helix</keyword>
<feature type="transmembrane region" description="Helical" evidence="13">
    <location>
        <begin position="154"/>
        <end position="174"/>
    </location>
</feature>
<dbReference type="GO" id="GO:0005856">
    <property type="term" value="C:cytoskeleton"/>
    <property type="evidence" value="ECO:0007669"/>
    <property type="project" value="UniProtKB-SubCell"/>
</dbReference>
<dbReference type="GO" id="GO:0005789">
    <property type="term" value="C:endoplasmic reticulum membrane"/>
    <property type="evidence" value="ECO:0007669"/>
    <property type="project" value="UniProtKB-SubCell"/>
</dbReference>
<dbReference type="Proteomes" id="UP000007635">
    <property type="component" value="Chromosome XVII"/>
</dbReference>
<dbReference type="FunCoup" id="G3PDR5">
    <property type="interactions" value="921"/>
</dbReference>
<comment type="subcellular location">
    <subcellularLocation>
        <location evidence="3">Cell membrane</location>
        <topology evidence="3">Multi-pass membrane protein</topology>
    </subcellularLocation>
    <subcellularLocation>
        <location evidence="1">Cytoplasm</location>
        <location evidence="1">Cytoskeleton</location>
    </subcellularLocation>
    <subcellularLocation>
        <location evidence="2">Endoplasmic reticulum membrane</location>
        <topology evidence="2">Multi-pass membrane protein</topology>
    </subcellularLocation>
    <subcellularLocation>
        <location evidence="13">Membrane</location>
        <topology evidence="13">Multi-pass membrane protein</topology>
    </subcellularLocation>
</comment>
<accession>G3PDR5</accession>
<dbReference type="PANTHER" id="PTHR12859:SF2">
    <property type="entry name" value="PRA1 FAMILY PROTEIN 3"/>
    <property type="match status" value="1"/>
</dbReference>
<evidence type="ECO:0000256" key="3">
    <source>
        <dbReference type="ARBA" id="ARBA00004651"/>
    </source>
</evidence>
<comment type="similarity">
    <text evidence="4 13">Belongs to the PRA1 family.</text>
</comment>
<evidence type="ECO:0000256" key="4">
    <source>
        <dbReference type="ARBA" id="ARBA00006483"/>
    </source>
</evidence>
<protein>
    <recommendedName>
        <fullName evidence="13">PRA1 family protein</fullName>
    </recommendedName>
</protein>
<dbReference type="PANTHER" id="PTHR12859">
    <property type="entry name" value="PRA1 PROTEIN"/>
    <property type="match status" value="1"/>
</dbReference>
<evidence type="ECO:0000256" key="7">
    <source>
        <dbReference type="ARBA" id="ARBA00022692"/>
    </source>
</evidence>
<dbReference type="GO" id="GO:0005886">
    <property type="term" value="C:plasma membrane"/>
    <property type="evidence" value="ECO:0007669"/>
    <property type="project" value="UniProtKB-SubCell"/>
</dbReference>
<sequence length="224" mass="24585">MAKVELTPLRAWDDFYPGPDRFAKPDGKDLAKWNNRVVNNLLYYQTNYLALAVGVFLVVGPNPSVIPTSPSSAACFQPSDDVVAMVTCVQSAVEFLNPLGMFTAMAVVSAVFLASVWAAENRSVISNFKRNNPTAFVIAVMVTSYMLISMLGSVMVFMTAITLPLALIFAHASFRLRNMKNKLENKMEGAGLKRSPMGILLEALGQQEENFLKIQGLLEGKLKE</sequence>
<keyword evidence="8" id="KW-0256">Endoplasmic reticulum</keyword>
<evidence type="ECO:0000256" key="6">
    <source>
        <dbReference type="ARBA" id="ARBA00022490"/>
    </source>
</evidence>
<proteinExistence type="inferred from homology"/>
<dbReference type="Bgee" id="ENSGACG00000011898">
    <property type="expression patterns" value="Expressed in embryo and 13 other cell types or tissues"/>
</dbReference>
<evidence type="ECO:0000313" key="15">
    <source>
        <dbReference type="Proteomes" id="UP000007635"/>
    </source>
</evidence>
<evidence type="ECO:0000256" key="8">
    <source>
        <dbReference type="ARBA" id="ARBA00022824"/>
    </source>
</evidence>
<evidence type="ECO:0000256" key="2">
    <source>
        <dbReference type="ARBA" id="ARBA00004477"/>
    </source>
</evidence>
<reference evidence="14" key="2">
    <citation type="submission" date="2025-08" db="UniProtKB">
        <authorList>
            <consortium name="Ensembl"/>
        </authorList>
    </citation>
    <scope>IDENTIFICATION</scope>
</reference>
<keyword evidence="12" id="KW-0206">Cytoskeleton</keyword>
<evidence type="ECO:0000256" key="12">
    <source>
        <dbReference type="ARBA" id="ARBA00023212"/>
    </source>
</evidence>